<evidence type="ECO:0000313" key="2">
    <source>
        <dbReference type="EMBL" id="NBC68352.1"/>
    </source>
</evidence>
<evidence type="ECO:0000259" key="1">
    <source>
        <dbReference type="Pfam" id="PF00534"/>
    </source>
</evidence>
<dbReference type="Gene3D" id="3.40.50.2000">
    <property type="entry name" value="Glycogen Phosphorylase B"/>
    <property type="match status" value="1"/>
</dbReference>
<accession>A0A7X4YL95</accession>
<dbReference type="InterPro" id="IPR050194">
    <property type="entry name" value="Glycosyltransferase_grp1"/>
</dbReference>
<dbReference type="Proteomes" id="UP000558113">
    <property type="component" value="Unassembled WGS sequence"/>
</dbReference>
<dbReference type="InterPro" id="IPR001296">
    <property type="entry name" value="Glyco_trans_1"/>
</dbReference>
<dbReference type="PANTHER" id="PTHR45947">
    <property type="entry name" value="SULFOQUINOVOSYL TRANSFERASE SQD2"/>
    <property type="match status" value="1"/>
</dbReference>
<evidence type="ECO:0000313" key="3">
    <source>
        <dbReference type="Proteomes" id="UP000558113"/>
    </source>
</evidence>
<keyword evidence="2" id="KW-0808">Transferase</keyword>
<dbReference type="CDD" id="cd03801">
    <property type="entry name" value="GT4_PimA-like"/>
    <property type="match status" value="1"/>
</dbReference>
<dbReference type="SUPFAM" id="SSF53756">
    <property type="entry name" value="UDP-Glycosyltransferase/glycogen phosphorylase"/>
    <property type="match status" value="1"/>
</dbReference>
<dbReference type="GO" id="GO:0016757">
    <property type="term" value="F:glycosyltransferase activity"/>
    <property type="evidence" value="ECO:0007669"/>
    <property type="project" value="InterPro"/>
</dbReference>
<sequence>MNLLFVYYVPSGGMETLNRQRVRALRDAGINVQCLYYRWGAGIQNSADPSVFITDSDIAIKHILDHMKYDFIVVTTDHRTFPKFRLLGYTGKFILEIQGYGPMDVAWRELTNAAPEINGHASALLHPNTPHIGTIFKTLYPHLPHFTINNCFDSDAFTYRELPRLPYPVLAWIGRIEDNKNWREFLAIGARMAVIRPDIRLWMFEDPSLSVPSEREDFERLLESDPVLRGRLTLHANVPNAKMQEMFSMIGDSGGMLVSTSKVEGGPYCVLEAMSCRCPVLATNSDGVTSAIFHNATGKLYPLGNVDLAIQEICELMYDATLREVIRLQAQYHVRTEFHPAKYAGEFIQMLHVL</sequence>
<keyword evidence="3" id="KW-1185">Reference proteome</keyword>
<dbReference type="OrthoDB" id="158463at2"/>
<proteinExistence type="predicted"/>
<feature type="domain" description="Glycosyl transferase family 1" evidence="1">
    <location>
        <begin position="168"/>
        <end position="327"/>
    </location>
</feature>
<dbReference type="AlphaFoldDB" id="A0A7X4YL95"/>
<protein>
    <submittedName>
        <fullName evidence="2">Glycosyltransferase</fullName>
    </submittedName>
</protein>
<comment type="caution">
    <text evidence="2">The sequence shown here is derived from an EMBL/GenBank/DDBJ whole genome shotgun (WGS) entry which is preliminary data.</text>
</comment>
<name>A0A7X4YL95_9BACL</name>
<dbReference type="EMBL" id="JAAAMU010000002">
    <property type="protein sequence ID" value="NBC68352.1"/>
    <property type="molecule type" value="Genomic_DNA"/>
</dbReference>
<reference evidence="2 3" key="1">
    <citation type="submission" date="2020-01" db="EMBL/GenBank/DDBJ databases">
        <title>Paenibacillus soybeanensis sp. nov. isolated from the nodules of soybean (Glycine max(L.) Merr).</title>
        <authorList>
            <person name="Wang H."/>
        </authorList>
    </citation>
    <scope>NUCLEOTIDE SEQUENCE [LARGE SCALE GENOMIC DNA]</scope>
    <source>
        <strain evidence="2 3">DSM 23054</strain>
    </source>
</reference>
<gene>
    <name evidence="2" type="ORF">GT003_04990</name>
</gene>
<dbReference type="Pfam" id="PF00534">
    <property type="entry name" value="Glycos_transf_1"/>
    <property type="match status" value="1"/>
</dbReference>
<organism evidence="2 3">
    <name type="scientific">Paenibacillus sacheonensis</name>
    <dbReference type="NCBI Taxonomy" id="742054"/>
    <lineage>
        <taxon>Bacteria</taxon>
        <taxon>Bacillati</taxon>
        <taxon>Bacillota</taxon>
        <taxon>Bacilli</taxon>
        <taxon>Bacillales</taxon>
        <taxon>Paenibacillaceae</taxon>
        <taxon>Paenibacillus</taxon>
    </lineage>
</organism>
<dbReference type="PANTHER" id="PTHR45947:SF3">
    <property type="entry name" value="SULFOQUINOVOSYL TRANSFERASE SQD2"/>
    <property type="match status" value="1"/>
</dbReference>